<dbReference type="GO" id="GO:0005829">
    <property type="term" value="C:cytosol"/>
    <property type="evidence" value="ECO:0000266"/>
    <property type="project" value="RGD"/>
</dbReference>
<dbReference type="InterPro" id="IPR003316">
    <property type="entry name" value="E2F_WHTH_DNA-bd_dom"/>
</dbReference>
<feature type="compositionally biased region" description="Polar residues" evidence="6">
    <location>
        <begin position="554"/>
        <end position="570"/>
    </location>
</feature>
<feature type="compositionally biased region" description="Polar residues" evidence="6">
    <location>
        <begin position="276"/>
        <end position="285"/>
    </location>
</feature>
<organism evidence="8 9">
    <name type="scientific">Rattus norvegicus</name>
    <name type="common">Rat</name>
    <dbReference type="NCBI Taxonomy" id="10116"/>
    <lineage>
        <taxon>Eukaryota</taxon>
        <taxon>Metazoa</taxon>
        <taxon>Chordata</taxon>
        <taxon>Craniata</taxon>
        <taxon>Vertebrata</taxon>
        <taxon>Euteleostomi</taxon>
        <taxon>Mammalia</taxon>
        <taxon>Eutheria</taxon>
        <taxon>Euarchontoglires</taxon>
        <taxon>Glires</taxon>
        <taxon>Rodentia</taxon>
        <taxon>Myomorpha</taxon>
        <taxon>Muroidea</taxon>
        <taxon>Muridae</taxon>
        <taxon>Murinae</taxon>
        <taxon>Rattus</taxon>
    </lineage>
</organism>
<keyword evidence="9" id="KW-1185">Reference proteome</keyword>
<dbReference type="GO" id="GO:0006355">
    <property type="term" value="P:regulation of DNA-templated transcription"/>
    <property type="evidence" value="ECO:0000266"/>
    <property type="project" value="RGD"/>
</dbReference>
<dbReference type="CTD" id="1871"/>
<evidence type="ECO:0000256" key="3">
    <source>
        <dbReference type="ARBA" id="ARBA00023125"/>
    </source>
</evidence>
<accession>A0A0G2K0V6</accession>
<evidence type="ECO:0000313" key="9">
    <source>
        <dbReference type="Proteomes" id="UP000002494"/>
    </source>
</evidence>
<dbReference type="OMA" id="ARYAYVT"/>
<dbReference type="Gene3D" id="6.10.250.540">
    <property type="match status" value="1"/>
</dbReference>
<dbReference type="CDD" id="cd14660">
    <property type="entry name" value="E2F_DD"/>
    <property type="match status" value="1"/>
</dbReference>
<dbReference type="Bgee" id="ENSRNOG00000029273">
    <property type="expression patterns" value="Expressed in skeletal muscle tissue and 20 other cell types or tissues"/>
</dbReference>
<dbReference type="GO" id="GO:0000981">
    <property type="term" value="F:DNA-binding transcription factor activity, RNA polymerase II-specific"/>
    <property type="evidence" value="ECO:0000318"/>
    <property type="project" value="GO_Central"/>
</dbReference>
<dbReference type="GO" id="GO:0090575">
    <property type="term" value="C:RNA polymerase II transcription regulator complex"/>
    <property type="evidence" value="ECO:0000266"/>
    <property type="project" value="RGD"/>
</dbReference>
<sequence>MAANGKQPVATSLQDWYRSKATAIQWTVGTVLGGLRGGDMQIWFEKPAGNLSFAGGPWRVNRIPSFIVSSSFLEPFFSCRPQHPGCRRRLAIRCIGCPRRLHPSSGPDIRAAGTLLSPDPRLFLAPGACAVRKNKKKREREGSEAPGGEARRRDLETPAANNKEIESNTLIYRNTKKEQEREMRKGIQPALEQYLVTAGGGEGAAVVAAAAAASMDKRALLASSGFAAAAAPGTYIQILTTNPSTTSCATSLQSGALAAGPLLPSVPGTEPAASSLLYTTPQGPSSRAGLLQQPPAAGRGGGGGPPAKRRLELGESGHQYLSDGLKTPKGKGRAALRSPDSPKTPKSPSEKTRYDTSLGLLTKKFIQLLSQSPDGVLDLNKAAEVLKVQKRRIYDITNVLEGIHLIKKKSKNNVQWMGCSLSEDGGMLAQCQGLSKEVTELSQEEKKLDELIQSCTLDLKLLTEDSENQRLAYVTYQDIRKISGLKDQTVIVVKAPPETRLEVPDSIESLQIHLASTQGPIEVYLCPEETETHRPMKTNNQDHNGNIPKPTSKDLASNNSGHSDCSVSTANLSPLASPANLLQQTEDQIPSNLEGPFVNLLPPLLQEDYLLSLGEEEGISDLFDAYDLEKLPLVEDFMCS</sequence>
<dbReference type="GO" id="GO:0006606">
    <property type="term" value="P:protein import into nucleus"/>
    <property type="evidence" value="ECO:0000266"/>
    <property type="project" value="RGD"/>
</dbReference>
<dbReference type="SUPFAM" id="SSF144074">
    <property type="entry name" value="E2F-DP heterodimerization region"/>
    <property type="match status" value="1"/>
</dbReference>
<evidence type="ECO:0000256" key="4">
    <source>
        <dbReference type="ARBA" id="ARBA00023163"/>
    </source>
</evidence>
<dbReference type="GeneTree" id="ENSGT00940000155115"/>
<dbReference type="KEGG" id="rno:291105"/>
<dbReference type="InterPro" id="IPR036390">
    <property type="entry name" value="WH_DNA-bd_sf"/>
</dbReference>
<dbReference type="GO" id="GO:0001216">
    <property type="term" value="F:DNA-binding transcription activator activity"/>
    <property type="evidence" value="ECO:0000266"/>
    <property type="project" value="RGD"/>
</dbReference>
<dbReference type="GO" id="GO:0003677">
    <property type="term" value="F:DNA binding"/>
    <property type="evidence" value="ECO:0000266"/>
    <property type="project" value="RGD"/>
</dbReference>
<dbReference type="GO" id="GO:0001228">
    <property type="term" value="F:DNA-binding transcription activator activity, RNA polymerase II-specific"/>
    <property type="evidence" value="ECO:0000266"/>
    <property type="project" value="RGD"/>
</dbReference>
<dbReference type="AlphaFoldDB" id="A0A0G2K0V6"/>
<dbReference type="InterPro" id="IPR015633">
    <property type="entry name" value="E2F"/>
</dbReference>
<evidence type="ECO:0000256" key="5">
    <source>
        <dbReference type="RuleBase" id="RU003796"/>
    </source>
</evidence>
<evidence type="ECO:0000313" key="10">
    <source>
        <dbReference type="RGD" id="1561600"/>
    </source>
</evidence>
<evidence type="ECO:0000256" key="2">
    <source>
        <dbReference type="ARBA" id="ARBA00023015"/>
    </source>
</evidence>
<dbReference type="Pfam" id="PF02319">
    <property type="entry name" value="WHD_E2F_TDP"/>
    <property type="match status" value="1"/>
</dbReference>
<reference evidence="8" key="1">
    <citation type="submission" date="2024-01" db="EMBL/GenBank/DDBJ databases">
        <title>GRCr8: a new rat reference genome assembly contstructed from accurate long reads and long range scaffolding.</title>
        <authorList>
            <person name="Doris P.A."/>
            <person name="Kalbfleisch T."/>
            <person name="Li K."/>
            <person name="Howe K."/>
            <person name="Wood J."/>
        </authorList>
    </citation>
    <scope>NUCLEOTIDE SEQUENCE [LARGE SCALE GENOMIC DNA]</scope>
    <source>
        <strain evidence="8">Brown Norway</strain>
    </source>
</reference>
<dbReference type="ExpressionAtlas" id="A0A0G2K0V6">
    <property type="expression patterns" value="baseline"/>
</dbReference>
<gene>
    <name evidence="8 10" type="primary">E2f3</name>
</gene>
<dbReference type="InParanoid" id="A0A0G2K0V6"/>
<feature type="compositionally biased region" description="Basic and acidic residues" evidence="6">
    <location>
        <begin position="139"/>
        <end position="156"/>
    </location>
</feature>
<dbReference type="GO" id="GO:0045893">
    <property type="term" value="P:positive regulation of DNA-templated transcription"/>
    <property type="evidence" value="ECO:0000266"/>
    <property type="project" value="RGD"/>
</dbReference>
<dbReference type="InterPro" id="IPR036388">
    <property type="entry name" value="WH-like_DNA-bd_sf"/>
</dbReference>
<name>A0A0G2K0V6_RAT</name>
<dbReference type="Ensembl" id="ENSRNOT00000081368.3">
    <property type="protein sequence ID" value="ENSRNOP00000071597.3"/>
    <property type="gene ID" value="ENSRNOG00000029273.7"/>
</dbReference>
<evidence type="ECO:0000256" key="1">
    <source>
        <dbReference type="ARBA" id="ARBA00010940"/>
    </source>
</evidence>
<keyword evidence="2 5" id="KW-0805">Transcription regulation</keyword>
<comment type="similarity">
    <text evidence="1 5">Belongs to the E2F/DP family.</text>
</comment>
<dbReference type="GO" id="GO:0008284">
    <property type="term" value="P:positive regulation of cell population proliferation"/>
    <property type="evidence" value="ECO:0000266"/>
    <property type="project" value="RGD"/>
</dbReference>
<comment type="subcellular location">
    <subcellularLocation>
        <location evidence="5">Nucleus</location>
    </subcellularLocation>
</comment>
<dbReference type="STRING" id="10116.ENSRNOP00000071597"/>
<dbReference type="GO" id="GO:0000082">
    <property type="term" value="P:G1/S transition of mitotic cell cycle"/>
    <property type="evidence" value="ECO:0000266"/>
    <property type="project" value="RGD"/>
</dbReference>
<evidence type="ECO:0000313" key="8">
    <source>
        <dbReference type="Ensembl" id="ENSRNOP00000071597.3"/>
    </source>
</evidence>
<dbReference type="Pfam" id="PF16421">
    <property type="entry name" value="E2F_CC-MB"/>
    <property type="match status" value="1"/>
</dbReference>
<dbReference type="Reactome" id="R-RNO-69231">
    <property type="pathway name" value="Cyclin D associated events in G1"/>
</dbReference>
<dbReference type="GO" id="GO:0046983">
    <property type="term" value="F:protein dimerization activity"/>
    <property type="evidence" value="ECO:0007669"/>
    <property type="project" value="InterPro"/>
</dbReference>
<reference evidence="8" key="3">
    <citation type="submission" date="2025-09" db="UniProtKB">
        <authorList>
            <consortium name="Ensembl"/>
        </authorList>
    </citation>
    <scope>IDENTIFICATION</scope>
    <source>
        <strain evidence="8">Brown Norway</strain>
    </source>
</reference>
<dbReference type="Gene3D" id="1.10.10.10">
    <property type="entry name" value="Winged helix-like DNA-binding domain superfamily/Winged helix DNA-binding domain"/>
    <property type="match status" value="1"/>
</dbReference>
<dbReference type="InterPro" id="IPR037241">
    <property type="entry name" value="E2F-DP_heterodim"/>
</dbReference>
<evidence type="ECO:0000256" key="6">
    <source>
        <dbReference type="SAM" id="MobiDB-lite"/>
    </source>
</evidence>
<feature type="region of interest" description="Disordered" evidence="6">
    <location>
        <begin position="273"/>
        <end position="354"/>
    </location>
</feature>
<dbReference type="GO" id="GO:0006357">
    <property type="term" value="P:regulation of transcription by RNA polymerase II"/>
    <property type="evidence" value="ECO:0000318"/>
    <property type="project" value="GO_Central"/>
</dbReference>
<dbReference type="GO" id="GO:0005634">
    <property type="term" value="C:nucleus"/>
    <property type="evidence" value="ECO:0000266"/>
    <property type="project" value="RGD"/>
</dbReference>
<feature type="region of interest" description="Disordered" evidence="6">
    <location>
        <begin position="533"/>
        <end position="570"/>
    </location>
</feature>
<keyword evidence="3 5" id="KW-0238">DNA-binding</keyword>
<feature type="compositionally biased region" description="Low complexity" evidence="6">
    <location>
        <begin position="338"/>
        <end position="347"/>
    </location>
</feature>
<dbReference type="SUPFAM" id="SSF46785">
    <property type="entry name" value="Winged helix' DNA-binding domain"/>
    <property type="match status" value="1"/>
</dbReference>
<keyword evidence="5" id="KW-0539">Nucleus</keyword>
<dbReference type="PANTHER" id="PTHR12081:SF44">
    <property type="entry name" value="TRANSCRIPTION FACTOR E2F3"/>
    <property type="match status" value="1"/>
</dbReference>
<protein>
    <submittedName>
        <fullName evidence="8">E2F transcription factor 3</fullName>
    </submittedName>
</protein>
<dbReference type="SMART" id="SM01372">
    <property type="entry name" value="E2F_TDP"/>
    <property type="match status" value="1"/>
</dbReference>
<dbReference type="GO" id="GO:1990837">
    <property type="term" value="F:sequence-specific double-stranded DNA binding"/>
    <property type="evidence" value="ECO:0000266"/>
    <property type="project" value="RGD"/>
</dbReference>
<feature type="domain" description="E2F/DP family winged-helix DNA-binding" evidence="7">
    <location>
        <begin position="353"/>
        <end position="418"/>
    </location>
</feature>
<keyword evidence="4 5" id="KW-0804">Transcription</keyword>
<dbReference type="GO" id="GO:0000987">
    <property type="term" value="F:cis-regulatory region sequence-specific DNA binding"/>
    <property type="evidence" value="ECO:0000266"/>
    <property type="project" value="RGD"/>
</dbReference>
<dbReference type="VEuPathDB" id="HostDB:ENSRNOG00000029273"/>
<dbReference type="GO" id="GO:0045944">
    <property type="term" value="P:positive regulation of transcription by RNA polymerase II"/>
    <property type="evidence" value="ECO:0000266"/>
    <property type="project" value="RGD"/>
</dbReference>
<dbReference type="GO" id="GO:0043565">
    <property type="term" value="F:sequence-specific DNA binding"/>
    <property type="evidence" value="ECO:0000266"/>
    <property type="project" value="RGD"/>
</dbReference>
<dbReference type="GO" id="GO:0070345">
    <property type="term" value="P:negative regulation of fat cell proliferation"/>
    <property type="evidence" value="ECO:0000266"/>
    <property type="project" value="RGD"/>
</dbReference>
<dbReference type="FunCoup" id="A0A0G2K0V6">
    <property type="interactions" value="3541"/>
</dbReference>
<dbReference type="AGR" id="RGD:1561600"/>
<dbReference type="PANTHER" id="PTHR12081">
    <property type="entry name" value="TRANSCRIPTION FACTOR E2F"/>
    <property type="match status" value="1"/>
</dbReference>
<feature type="region of interest" description="Disordered" evidence="6">
    <location>
        <begin position="134"/>
        <end position="162"/>
    </location>
</feature>
<dbReference type="Reactome" id="R-RNO-68911">
    <property type="pathway name" value="G2 Phase"/>
</dbReference>
<dbReference type="GO" id="GO:0003700">
    <property type="term" value="F:DNA-binding transcription factor activity"/>
    <property type="evidence" value="ECO:0000266"/>
    <property type="project" value="RGD"/>
</dbReference>
<dbReference type="GO" id="GO:0005654">
    <property type="term" value="C:nucleoplasm"/>
    <property type="evidence" value="ECO:0000266"/>
    <property type="project" value="RGD"/>
</dbReference>
<dbReference type="RGD" id="1561600">
    <property type="gene designation" value="E2f3"/>
</dbReference>
<dbReference type="Proteomes" id="UP000002494">
    <property type="component" value="Chromosome 17"/>
</dbReference>
<dbReference type="InterPro" id="IPR032198">
    <property type="entry name" value="E2F_CC-MB"/>
</dbReference>
<reference evidence="8" key="2">
    <citation type="submission" date="2025-08" db="UniProtKB">
        <authorList>
            <consortium name="Ensembl"/>
        </authorList>
    </citation>
    <scope>IDENTIFICATION</scope>
    <source>
        <strain evidence="8">Brown Norway</strain>
    </source>
</reference>
<dbReference type="GO" id="GO:1905461">
    <property type="term" value="P:positive regulation of vascular associated smooth muscle cell apoptotic process"/>
    <property type="evidence" value="ECO:0000266"/>
    <property type="project" value="RGD"/>
</dbReference>
<dbReference type="GO" id="GO:0000978">
    <property type="term" value="F:RNA polymerase II cis-regulatory region sequence-specific DNA binding"/>
    <property type="evidence" value="ECO:0000318"/>
    <property type="project" value="GO_Central"/>
</dbReference>
<proteinExistence type="inferred from homology"/>
<evidence type="ECO:0000259" key="7">
    <source>
        <dbReference type="SMART" id="SM01372"/>
    </source>
</evidence>